<dbReference type="AlphaFoldDB" id="A0A317EC98"/>
<dbReference type="GO" id="GO:0006465">
    <property type="term" value="P:signal peptide processing"/>
    <property type="evidence" value="ECO:0007669"/>
    <property type="project" value="TreeGrafter"/>
</dbReference>
<reference evidence="13 14" key="1">
    <citation type="submission" date="2018-05" db="EMBL/GenBank/DDBJ databases">
        <title>Zavarzinia sp. HR-AS.</title>
        <authorList>
            <person name="Lee Y."/>
            <person name="Jeon C.O."/>
        </authorList>
    </citation>
    <scope>NUCLEOTIDE SEQUENCE [LARGE SCALE GENOMIC DNA]</scope>
    <source>
        <strain evidence="13 14">HR-AS</strain>
    </source>
</reference>
<dbReference type="EC" id="3.4.23.43" evidence="9"/>
<gene>
    <name evidence="13" type="ORF">DKG74_10325</name>
</gene>
<keyword evidence="9" id="KW-0511">Multifunctional enzyme</keyword>
<dbReference type="PRINTS" id="PR00864">
    <property type="entry name" value="PREPILNPTASE"/>
</dbReference>
<evidence type="ECO:0000256" key="6">
    <source>
        <dbReference type="ARBA" id="ARBA00022989"/>
    </source>
</evidence>
<keyword evidence="7 10" id="KW-0472">Membrane</keyword>
<evidence type="ECO:0000313" key="14">
    <source>
        <dbReference type="Proteomes" id="UP000245461"/>
    </source>
</evidence>
<keyword evidence="9" id="KW-0808">Transferase</keyword>
<dbReference type="RefSeq" id="WP_109905394.1">
    <property type="nucleotide sequence ID" value="NZ_QGLE01000005.1"/>
</dbReference>
<dbReference type="GO" id="GO:0032259">
    <property type="term" value="P:methylation"/>
    <property type="evidence" value="ECO:0007669"/>
    <property type="project" value="UniProtKB-KW"/>
</dbReference>
<comment type="function">
    <text evidence="9">Plays an essential role in type IV pili and type II pseudopili formation by proteolytically removing the leader sequence from substrate proteins and subsequently monomethylating the alpha-amino group of the newly exposed N-terminal phenylalanine.</text>
</comment>
<dbReference type="GO" id="GO:0005886">
    <property type="term" value="C:plasma membrane"/>
    <property type="evidence" value="ECO:0007669"/>
    <property type="project" value="UniProtKB-SubCell"/>
</dbReference>
<evidence type="ECO:0000256" key="2">
    <source>
        <dbReference type="ARBA" id="ARBA00005801"/>
    </source>
</evidence>
<dbReference type="GO" id="GO:0004190">
    <property type="term" value="F:aspartic-type endopeptidase activity"/>
    <property type="evidence" value="ECO:0007669"/>
    <property type="project" value="UniProtKB-EC"/>
</dbReference>
<evidence type="ECO:0000256" key="9">
    <source>
        <dbReference type="RuleBase" id="RU003794"/>
    </source>
</evidence>
<keyword evidence="9" id="KW-0378">Hydrolase</keyword>
<keyword evidence="4" id="KW-0997">Cell inner membrane</keyword>
<dbReference type="Pfam" id="PF01478">
    <property type="entry name" value="Peptidase_A24"/>
    <property type="match status" value="1"/>
</dbReference>
<accession>A0A317EC98</accession>
<evidence type="ECO:0000256" key="8">
    <source>
        <dbReference type="RuleBase" id="RU003793"/>
    </source>
</evidence>
<comment type="catalytic activity">
    <reaction evidence="9">
        <text>Typically cleaves a -Gly-|-Phe- bond to release an N-terminal, basic peptide of 5-8 residues from type IV prepilin, and then N-methylates the new N-terminal amino group, the methyl donor being S-adenosyl-L-methionine.</text>
        <dbReference type="EC" id="3.4.23.43"/>
    </reaction>
</comment>
<keyword evidence="3" id="KW-1003">Cell membrane</keyword>
<dbReference type="InterPro" id="IPR000045">
    <property type="entry name" value="Prepilin_IV_endopep_pep"/>
</dbReference>
<evidence type="ECO:0000256" key="10">
    <source>
        <dbReference type="SAM" id="Phobius"/>
    </source>
</evidence>
<feature type="domain" description="Prepilin type IV endopeptidase peptidase" evidence="11">
    <location>
        <begin position="142"/>
        <end position="252"/>
    </location>
</feature>
<proteinExistence type="inferred from homology"/>
<dbReference type="EMBL" id="QGLE01000005">
    <property type="protein sequence ID" value="PWR22815.1"/>
    <property type="molecule type" value="Genomic_DNA"/>
</dbReference>
<dbReference type="OrthoDB" id="9789291at2"/>
<feature type="transmembrane region" description="Helical" evidence="10">
    <location>
        <begin position="114"/>
        <end position="131"/>
    </location>
</feature>
<dbReference type="InterPro" id="IPR010627">
    <property type="entry name" value="Prepilin_pept_A24_N"/>
</dbReference>
<feature type="transmembrane region" description="Helical" evidence="10">
    <location>
        <begin position="137"/>
        <end position="155"/>
    </location>
</feature>
<keyword evidence="5 9" id="KW-0812">Transmembrane</keyword>
<comment type="subcellular location">
    <subcellularLocation>
        <location evidence="1">Cell inner membrane</location>
        <topology evidence="1">Multi-pass membrane protein</topology>
    </subcellularLocation>
    <subcellularLocation>
        <location evidence="9">Cell membrane</location>
        <topology evidence="9">Multi-pass membrane protein</topology>
    </subcellularLocation>
</comment>
<evidence type="ECO:0000256" key="1">
    <source>
        <dbReference type="ARBA" id="ARBA00004429"/>
    </source>
</evidence>
<name>A0A317EC98_9PROT</name>
<organism evidence="13 14">
    <name type="scientific">Zavarzinia aquatilis</name>
    <dbReference type="NCBI Taxonomy" id="2211142"/>
    <lineage>
        <taxon>Bacteria</taxon>
        <taxon>Pseudomonadati</taxon>
        <taxon>Pseudomonadota</taxon>
        <taxon>Alphaproteobacteria</taxon>
        <taxon>Rhodospirillales</taxon>
        <taxon>Zavarziniaceae</taxon>
        <taxon>Zavarzinia</taxon>
    </lineage>
</organism>
<dbReference type="InterPro" id="IPR014032">
    <property type="entry name" value="Peptidase_A24A_bac"/>
</dbReference>
<evidence type="ECO:0000256" key="5">
    <source>
        <dbReference type="ARBA" id="ARBA00022692"/>
    </source>
</evidence>
<sequence>MIVSGAMMPAICDGFDDILTEFRLFGALLPAFVGWLAAALWGLMIGSFATVAMERWPAIIEGRMPASALWYPGSRCPPCGRPLTWAQAMPLIGWLALRGHCPCGAQRVPARYPLVELGGVVFVLAAALLAPAPADRAVAFVLVASVLYVLAVVDARSGYLPDALTLGLLWAGLLASALGPCGLDAIAPGDAIAGAATGWLVMALVGTMARLRLGHEALARGDWKLVAAVGAWGGVLAVFHLLLLGSVAALALAPLLDRFRLGDDADGPRGVPLGPGFALAALPVLAGLVPSLDLFG</sequence>
<dbReference type="Pfam" id="PF06750">
    <property type="entry name" value="A24_N_bact"/>
    <property type="match status" value="1"/>
</dbReference>
<evidence type="ECO:0000256" key="3">
    <source>
        <dbReference type="ARBA" id="ARBA00022475"/>
    </source>
</evidence>
<feature type="transmembrane region" description="Helical" evidence="10">
    <location>
        <begin position="167"/>
        <end position="186"/>
    </location>
</feature>
<keyword evidence="9" id="KW-0645">Protease</keyword>
<dbReference type="GO" id="GO:0008168">
    <property type="term" value="F:methyltransferase activity"/>
    <property type="evidence" value="ECO:0007669"/>
    <property type="project" value="UniProtKB-KW"/>
</dbReference>
<dbReference type="PANTHER" id="PTHR30487:SF0">
    <property type="entry name" value="PREPILIN LEADER PEPTIDASE_N-METHYLTRANSFERASE-RELATED"/>
    <property type="match status" value="1"/>
</dbReference>
<evidence type="ECO:0000259" key="11">
    <source>
        <dbReference type="Pfam" id="PF01478"/>
    </source>
</evidence>
<protein>
    <recommendedName>
        <fullName evidence="9">Prepilin leader peptidase/N-methyltransferase</fullName>
        <ecNumber evidence="9">2.1.1.-</ecNumber>
        <ecNumber evidence="9">3.4.23.43</ecNumber>
    </recommendedName>
</protein>
<dbReference type="EC" id="2.1.1.-" evidence="9"/>
<keyword evidence="14" id="KW-1185">Reference proteome</keyword>
<dbReference type="PANTHER" id="PTHR30487">
    <property type="entry name" value="TYPE 4 PREPILIN-LIKE PROTEINS LEADER PEPTIDE-PROCESSING ENZYME"/>
    <property type="match status" value="1"/>
</dbReference>
<evidence type="ECO:0000256" key="7">
    <source>
        <dbReference type="ARBA" id="ARBA00023136"/>
    </source>
</evidence>
<dbReference type="Gene3D" id="1.20.120.1220">
    <property type="match status" value="1"/>
</dbReference>
<feature type="transmembrane region" description="Helical" evidence="10">
    <location>
        <begin position="32"/>
        <end position="53"/>
    </location>
</feature>
<evidence type="ECO:0000256" key="4">
    <source>
        <dbReference type="ARBA" id="ARBA00022519"/>
    </source>
</evidence>
<evidence type="ECO:0000313" key="13">
    <source>
        <dbReference type="EMBL" id="PWR22815.1"/>
    </source>
</evidence>
<feature type="transmembrane region" description="Helical" evidence="10">
    <location>
        <begin position="192"/>
        <end position="213"/>
    </location>
</feature>
<keyword evidence="6 10" id="KW-1133">Transmembrane helix</keyword>
<feature type="transmembrane region" description="Helical" evidence="10">
    <location>
        <begin position="225"/>
        <end position="253"/>
    </location>
</feature>
<comment type="similarity">
    <text evidence="2 8">Belongs to the peptidase A24 family.</text>
</comment>
<feature type="domain" description="Prepilin peptidase A24 N-terminal" evidence="12">
    <location>
        <begin position="41"/>
        <end position="127"/>
    </location>
</feature>
<evidence type="ECO:0000259" key="12">
    <source>
        <dbReference type="Pfam" id="PF06750"/>
    </source>
</evidence>
<feature type="transmembrane region" description="Helical" evidence="10">
    <location>
        <begin position="273"/>
        <end position="295"/>
    </location>
</feature>
<dbReference type="InterPro" id="IPR050882">
    <property type="entry name" value="Prepilin_peptidase/N-MTase"/>
</dbReference>
<dbReference type="Proteomes" id="UP000245461">
    <property type="component" value="Unassembled WGS sequence"/>
</dbReference>
<keyword evidence="9" id="KW-0489">Methyltransferase</keyword>
<comment type="caution">
    <text evidence="13">The sequence shown here is derived from an EMBL/GenBank/DDBJ whole genome shotgun (WGS) entry which is preliminary data.</text>
</comment>